<feature type="region of interest" description="Disordered" evidence="1">
    <location>
        <begin position="22"/>
        <end position="63"/>
    </location>
</feature>
<proteinExistence type="predicted"/>
<dbReference type="EMBL" id="UINC01197000">
    <property type="protein sequence ID" value="SVE14264.1"/>
    <property type="molecule type" value="Genomic_DNA"/>
</dbReference>
<protein>
    <submittedName>
        <fullName evidence="2">Uncharacterized protein</fullName>
    </submittedName>
</protein>
<evidence type="ECO:0000313" key="2">
    <source>
        <dbReference type="EMBL" id="SVE14264.1"/>
    </source>
</evidence>
<organism evidence="2">
    <name type="scientific">marine metagenome</name>
    <dbReference type="NCBI Taxonomy" id="408172"/>
    <lineage>
        <taxon>unclassified sequences</taxon>
        <taxon>metagenomes</taxon>
        <taxon>ecological metagenomes</taxon>
    </lineage>
</organism>
<feature type="non-terminal residue" evidence="2">
    <location>
        <position position="1"/>
    </location>
</feature>
<gene>
    <name evidence="2" type="ORF">METZ01_LOCUS467118</name>
</gene>
<name>A0A383B2Z7_9ZZZZ</name>
<dbReference type="AlphaFoldDB" id="A0A383B2Z7"/>
<feature type="non-terminal residue" evidence="2">
    <location>
        <position position="212"/>
    </location>
</feature>
<reference evidence="2" key="1">
    <citation type="submission" date="2018-05" db="EMBL/GenBank/DDBJ databases">
        <authorList>
            <person name="Lanie J.A."/>
            <person name="Ng W.-L."/>
            <person name="Kazmierczak K.M."/>
            <person name="Andrzejewski T.M."/>
            <person name="Davidsen T.M."/>
            <person name="Wayne K.J."/>
            <person name="Tettelin H."/>
            <person name="Glass J.I."/>
            <person name="Rusch D."/>
            <person name="Podicherti R."/>
            <person name="Tsui H.-C.T."/>
            <person name="Winkler M.E."/>
        </authorList>
    </citation>
    <scope>NUCLEOTIDE SEQUENCE</scope>
</reference>
<feature type="compositionally biased region" description="Basic and acidic residues" evidence="1">
    <location>
        <begin position="24"/>
        <end position="37"/>
    </location>
</feature>
<feature type="compositionally biased region" description="Basic residues" evidence="1">
    <location>
        <begin position="51"/>
        <end position="61"/>
    </location>
</feature>
<sequence>QLHGGSHGAGRIGAELRLGGGRAHFRDGVRGDGREAGPGDAAGRSAPVLGHHGRHPSRPGRFRLGDRRTVLSVWRHQPGGLAVQRTASLHRQLDHAEPQQPAAHPALAHGLPGPGGRPHGHYVLRQEPLRRFSHPSHRHDPRHDGAHVPSLVFGFCCLGSEGHDSQVRRSPRLFPAATVLPRHDPRRLRLCRVLADRRLLHRHDGQQLHHLL</sequence>
<evidence type="ECO:0000256" key="1">
    <source>
        <dbReference type="SAM" id="MobiDB-lite"/>
    </source>
</evidence>
<accession>A0A383B2Z7</accession>